<evidence type="ECO:0000256" key="7">
    <source>
        <dbReference type="ARBA" id="ARBA00022840"/>
    </source>
</evidence>
<dbReference type="CDD" id="cd17991">
    <property type="entry name" value="DEXHc_TRCF"/>
    <property type="match status" value="1"/>
</dbReference>
<evidence type="ECO:0000256" key="2">
    <source>
        <dbReference type="ARBA" id="ARBA00022490"/>
    </source>
</evidence>
<keyword evidence="4 14" id="KW-0227">DNA damage</keyword>
<comment type="subcellular location">
    <subcellularLocation>
        <location evidence="1 14">Cytoplasm</location>
    </subcellularLocation>
</comment>
<dbReference type="RefSeq" id="WP_158341761.1">
    <property type="nucleotide sequence ID" value="NZ_CP033012.1"/>
</dbReference>
<comment type="similarity">
    <text evidence="11 14">In the N-terminal section; belongs to the UvrB family.</text>
</comment>
<dbReference type="GO" id="GO:0005737">
    <property type="term" value="C:cytoplasm"/>
    <property type="evidence" value="ECO:0007669"/>
    <property type="project" value="UniProtKB-SubCell"/>
</dbReference>
<protein>
    <recommendedName>
        <fullName evidence="13 14">Transcription-repair-coupling factor</fullName>
        <shortName evidence="14">TRCF</shortName>
        <ecNumber evidence="14">3.6.4.-</ecNumber>
    </recommendedName>
</protein>
<dbReference type="GO" id="GO:0000716">
    <property type="term" value="P:transcription-coupled nucleotide-excision repair, DNA damage recognition"/>
    <property type="evidence" value="ECO:0007669"/>
    <property type="project" value="UniProtKB-UniRule"/>
</dbReference>
<keyword evidence="5 14" id="KW-0378">Hydrolase</keyword>
<dbReference type="GO" id="GO:0003678">
    <property type="term" value="F:DNA helicase activity"/>
    <property type="evidence" value="ECO:0007669"/>
    <property type="project" value="TreeGrafter"/>
</dbReference>
<reference evidence="17 18" key="1">
    <citation type="submission" date="2018-10" db="EMBL/GenBank/DDBJ databases">
        <title>Comparative functional genomics of the obligate endosymbiont Buchnera aphidicola.</title>
        <authorList>
            <person name="Chong R.A."/>
        </authorList>
    </citation>
    <scope>NUCLEOTIDE SEQUENCE [LARGE SCALE GENOMIC DNA]</scope>
    <source>
        <strain evidence="17 18">Aoe</strain>
    </source>
</reference>
<evidence type="ECO:0000259" key="16">
    <source>
        <dbReference type="PROSITE" id="PS51194"/>
    </source>
</evidence>
<dbReference type="PROSITE" id="PS51194">
    <property type="entry name" value="HELICASE_CTER"/>
    <property type="match status" value="1"/>
</dbReference>
<evidence type="ECO:0000256" key="1">
    <source>
        <dbReference type="ARBA" id="ARBA00004496"/>
    </source>
</evidence>
<evidence type="ECO:0000256" key="10">
    <source>
        <dbReference type="ARBA" id="ARBA00055182"/>
    </source>
</evidence>
<dbReference type="InterPro" id="IPR036101">
    <property type="entry name" value="CarD-like/TRCF_RID_sf"/>
</dbReference>
<dbReference type="InterPro" id="IPR014001">
    <property type="entry name" value="Helicase_ATP-bd"/>
</dbReference>
<dbReference type="Pfam" id="PF03461">
    <property type="entry name" value="TRCF"/>
    <property type="match status" value="1"/>
</dbReference>
<feature type="domain" description="Helicase ATP-binding" evidence="15">
    <location>
        <begin position="158"/>
        <end position="319"/>
    </location>
</feature>
<dbReference type="SUPFAM" id="SSF52540">
    <property type="entry name" value="P-loop containing nucleoside triphosphate hydrolases"/>
    <property type="match status" value="2"/>
</dbReference>
<dbReference type="GO" id="GO:0005524">
    <property type="term" value="F:ATP binding"/>
    <property type="evidence" value="ECO:0007669"/>
    <property type="project" value="UniProtKB-UniRule"/>
</dbReference>
<dbReference type="InterPro" id="IPR037235">
    <property type="entry name" value="TRCF-like_C_D7"/>
</dbReference>
<dbReference type="Pfam" id="PF00271">
    <property type="entry name" value="Helicase_C"/>
    <property type="match status" value="1"/>
</dbReference>
<keyword evidence="6" id="KW-0347">Helicase</keyword>
<dbReference type="HAMAP" id="MF_00969">
    <property type="entry name" value="TRCF"/>
    <property type="match status" value="1"/>
</dbReference>
<keyword evidence="7 14" id="KW-0067">ATP-binding</keyword>
<dbReference type="SMART" id="SM01058">
    <property type="entry name" value="CarD_TRCF"/>
    <property type="match status" value="1"/>
</dbReference>
<feature type="domain" description="Helicase C-terminal" evidence="16">
    <location>
        <begin position="340"/>
        <end position="494"/>
    </location>
</feature>
<dbReference type="FunFam" id="3.40.50.300:FF:000546">
    <property type="entry name" value="Transcription-repair-coupling factor"/>
    <property type="match status" value="1"/>
</dbReference>
<evidence type="ECO:0000256" key="14">
    <source>
        <dbReference type="HAMAP-Rule" id="MF_00969"/>
    </source>
</evidence>
<evidence type="ECO:0000313" key="18">
    <source>
        <dbReference type="Proteomes" id="UP000298677"/>
    </source>
</evidence>
<dbReference type="SMART" id="SM00490">
    <property type="entry name" value="HELICc"/>
    <property type="match status" value="1"/>
</dbReference>
<evidence type="ECO:0000256" key="8">
    <source>
        <dbReference type="ARBA" id="ARBA00023125"/>
    </source>
</evidence>
<evidence type="ECO:0000256" key="12">
    <source>
        <dbReference type="ARBA" id="ARBA00061399"/>
    </source>
</evidence>
<dbReference type="AlphaFoldDB" id="A0A4D6XRD8"/>
<dbReference type="Gene3D" id="3.90.1150.50">
    <property type="entry name" value="Transcription-repair-coupling factor, D7 domain"/>
    <property type="match status" value="1"/>
</dbReference>
<keyword evidence="9 14" id="KW-0234">DNA repair</keyword>
<comment type="function">
    <text evidence="10 14">Couples transcription and DNA repair by recognizing RNA polymerase (RNAP) stalled at DNA lesions. Mediates ATP-dependent release of RNAP and its truncated transcript from the DNA, and recruitment of nucleotide excision repair machinery to the damaged site.</text>
</comment>
<evidence type="ECO:0000256" key="3">
    <source>
        <dbReference type="ARBA" id="ARBA00022741"/>
    </source>
</evidence>
<dbReference type="InterPro" id="IPR001650">
    <property type="entry name" value="Helicase_C-like"/>
</dbReference>
<proteinExistence type="inferred from homology"/>
<keyword evidence="18" id="KW-1185">Reference proteome</keyword>
<keyword evidence="3 14" id="KW-0547">Nucleotide-binding</keyword>
<evidence type="ECO:0000256" key="11">
    <source>
        <dbReference type="ARBA" id="ARBA00061104"/>
    </source>
</evidence>
<dbReference type="Proteomes" id="UP000298677">
    <property type="component" value="Chromosome"/>
</dbReference>
<dbReference type="Gene3D" id="2.40.10.170">
    <property type="match status" value="1"/>
</dbReference>
<dbReference type="EMBL" id="CP033012">
    <property type="protein sequence ID" value="QCI19356.1"/>
    <property type="molecule type" value="Genomic_DNA"/>
</dbReference>
<dbReference type="InterPro" id="IPR003711">
    <property type="entry name" value="CarD-like/TRCF_RID"/>
</dbReference>
<dbReference type="NCBIfam" id="TIGR00580">
    <property type="entry name" value="mfd"/>
    <property type="match status" value="1"/>
</dbReference>
<evidence type="ECO:0000256" key="5">
    <source>
        <dbReference type="ARBA" id="ARBA00022801"/>
    </source>
</evidence>
<dbReference type="InterPro" id="IPR004576">
    <property type="entry name" value="Mfd"/>
</dbReference>
<dbReference type="OrthoDB" id="9804325at2"/>
<dbReference type="GO" id="GO:0003684">
    <property type="term" value="F:damaged DNA binding"/>
    <property type="evidence" value="ECO:0007669"/>
    <property type="project" value="InterPro"/>
</dbReference>
<evidence type="ECO:0000313" key="17">
    <source>
        <dbReference type="EMBL" id="QCI19356.1"/>
    </source>
</evidence>
<dbReference type="PANTHER" id="PTHR47964:SF1">
    <property type="entry name" value="ATP-DEPENDENT DNA HELICASE HOMOLOG RECG, CHLOROPLASTIC"/>
    <property type="match status" value="1"/>
</dbReference>
<keyword evidence="2 14" id="KW-0963">Cytoplasm</keyword>
<dbReference type="Pfam" id="PF02559">
    <property type="entry name" value="CarD_TRCF_RID"/>
    <property type="match status" value="1"/>
</dbReference>
<dbReference type="SUPFAM" id="SSF143517">
    <property type="entry name" value="TRCF domain-like"/>
    <property type="match status" value="1"/>
</dbReference>
<dbReference type="Gene3D" id="3.40.50.300">
    <property type="entry name" value="P-loop containing nucleotide triphosphate hydrolases"/>
    <property type="match status" value="2"/>
</dbReference>
<dbReference type="EC" id="3.6.4.-" evidence="14"/>
<evidence type="ECO:0000256" key="4">
    <source>
        <dbReference type="ARBA" id="ARBA00022763"/>
    </source>
</evidence>
<organism evidence="17 18">
    <name type="scientific">Buchnera aphidicola</name>
    <name type="common">Anoecia oenotherae</name>
    <dbReference type="NCBI Taxonomy" id="1241833"/>
    <lineage>
        <taxon>Bacteria</taxon>
        <taxon>Pseudomonadati</taxon>
        <taxon>Pseudomonadota</taxon>
        <taxon>Gammaproteobacteria</taxon>
        <taxon>Enterobacterales</taxon>
        <taxon>Erwiniaceae</taxon>
        <taxon>Buchnera</taxon>
    </lineage>
</organism>
<dbReference type="PROSITE" id="PS51192">
    <property type="entry name" value="HELICASE_ATP_BIND_1"/>
    <property type="match status" value="1"/>
</dbReference>
<dbReference type="InterPro" id="IPR027417">
    <property type="entry name" value="P-loop_NTPase"/>
</dbReference>
<dbReference type="InterPro" id="IPR005118">
    <property type="entry name" value="TRCF_C"/>
</dbReference>
<dbReference type="Pfam" id="PF00270">
    <property type="entry name" value="DEAD"/>
    <property type="match status" value="1"/>
</dbReference>
<comment type="similarity">
    <text evidence="12 14">In the C-terminal section; belongs to the helicase family. RecG subfamily.</text>
</comment>
<evidence type="ECO:0000256" key="13">
    <source>
        <dbReference type="ARBA" id="ARBA00070128"/>
    </source>
</evidence>
<dbReference type="GO" id="GO:0006355">
    <property type="term" value="P:regulation of DNA-templated transcription"/>
    <property type="evidence" value="ECO:0007669"/>
    <property type="project" value="UniProtKB-UniRule"/>
</dbReference>
<dbReference type="InterPro" id="IPR047112">
    <property type="entry name" value="RecG/Mfd"/>
</dbReference>
<dbReference type="PANTHER" id="PTHR47964">
    <property type="entry name" value="ATP-DEPENDENT DNA HELICASE HOMOLOG RECG, CHLOROPLASTIC"/>
    <property type="match status" value="1"/>
</dbReference>
<dbReference type="SUPFAM" id="SSF141259">
    <property type="entry name" value="CarD-like"/>
    <property type="match status" value="1"/>
</dbReference>
<keyword evidence="8 14" id="KW-0238">DNA-binding</keyword>
<evidence type="ECO:0000259" key="15">
    <source>
        <dbReference type="PROSITE" id="PS51192"/>
    </source>
</evidence>
<dbReference type="SMART" id="SM00487">
    <property type="entry name" value="DEXDc"/>
    <property type="match status" value="1"/>
</dbReference>
<accession>A0A4D6XRD8</accession>
<dbReference type="InterPro" id="IPR011545">
    <property type="entry name" value="DEAD/DEAH_box_helicase_dom"/>
</dbReference>
<dbReference type="GO" id="GO:0016787">
    <property type="term" value="F:hydrolase activity"/>
    <property type="evidence" value="ECO:0007669"/>
    <property type="project" value="UniProtKB-KW"/>
</dbReference>
<evidence type="ECO:0000256" key="6">
    <source>
        <dbReference type="ARBA" id="ARBA00022806"/>
    </source>
</evidence>
<gene>
    <name evidence="14 17" type="primary">mfd</name>
    <name evidence="17" type="ORF">D9V65_01190</name>
</gene>
<dbReference type="SMART" id="SM00982">
    <property type="entry name" value="TRCF"/>
    <property type="match status" value="1"/>
</dbReference>
<evidence type="ECO:0000256" key="9">
    <source>
        <dbReference type="ARBA" id="ARBA00023204"/>
    </source>
</evidence>
<sequence>MKFKETKTVNIQIQHCLELKVNQLVVHIEHGIGLYKGLTTLTTPNGITTEYLIIVYANKAKLYVPISYLHLISQYQSYTNTNIPLDKLGNSNWKKEKHKVFKKIHDYAAKLLDTYSLRISKKGFSFSIQYTKYKKFIKKFPFTTTPDQEKVINTVLKDMHKSTPMDRLVCGDVGFGKTEVAMRAAFIAVCNSKQVAILVPTTLLAQQHFNNFSQRFKNWNVKIGILSRFSSDKLIKSNIQQVSQGTIHILIGTHKMLFSSIKWKDLGLLIIDEEHRFGVLDKEKIKENYINIDILTLTATPIPRTLNMTINGIRDLSIIATPPEKRRSIKTIIENYDENIIKKAIKKEIERKGQVYFIHNNIMTIQKKANLLKKLIPESKIAVAHGGMKSSYLKEIIKKFYLKNFNILVCTTLIETGIDIPNVNTIIVERADQFGLSQLHQLRGRIGRSHHQAYAWLLVQNFKKTTLNAQKRLEAISKFEDLGAGFILSSHDLEIRGIGNLLGNEQSGHINSIGFSLYMKLLNQAIKNLKSGNSTSLEKMLSFQPEIELYIISLIPSQYISNVNKRLFFYKKIFSAENKLELKNIKKELNLKFGTIPNEVNNLIKISYLRIIFKKIGIKRAILNKNTGKVCFDKKTPISHHILIQNLSDYPILSWSFSSEKCIQIHYKLCNENIRLEWILSFAIKIAMMVTKK</sequence>
<name>A0A4D6XRD8_9GAMM</name>